<keyword evidence="1" id="KW-1133">Transmembrane helix</keyword>
<feature type="transmembrane region" description="Helical" evidence="1">
    <location>
        <begin position="12"/>
        <end position="33"/>
    </location>
</feature>
<accession>A0ABN1IBU7</accession>
<organism evidence="2 3">
    <name type="scientific">Dokdonella soli</name>
    <dbReference type="NCBI Taxonomy" id="529810"/>
    <lineage>
        <taxon>Bacteria</taxon>
        <taxon>Pseudomonadati</taxon>
        <taxon>Pseudomonadota</taxon>
        <taxon>Gammaproteobacteria</taxon>
        <taxon>Lysobacterales</taxon>
        <taxon>Rhodanobacteraceae</taxon>
        <taxon>Dokdonella</taxon>
    </lineage>
</organism>
<dbReference type="Pfam" id="PF07963">
    <property type="entry name" value="N_methyl"/>
    <property type="match status" value="1"/>
</dbReference>
<reference evidence="3" key="1">
    <citation type="journal article" date="2019" name="Int. J. Syst. Evol. Microbiol.">
        <title>The Global Catalogue of Microorganisms (GCM) 10K type strain sequencing project: providing services to taxonomists for standard genome sequencing and annotation.</title>
        <authorList>
            <consortium name="The Broad Institute Genomics Platform"/>
            <consortium name="The Broad Institute Genome Sequencing Center for Infectious Disease"/>
            <person name="Wu L."/>
            <person name="Ma J."/>
        </authorList>
    </citation>
    <scope>NUCLEOTIDE SEQUENCE [LARGE SCALE GENOMIC DNA]</scope>
    <source>
        <strain evidence="3">JCM 15421</strain>
    </source>
</reference>
<protein>
    <recommendedName>
        <fullName evidence="4">Prepilin-type N-terminal cleavage/methylation domain-containing protein</fullName>
    </recommendedName>
</protein>
<proteinExistence type="predicted"/>
<evidence type="ECO:0000313" key="3">
    <source>
        <dbReference type="Proteomes" id="UP001501523"/>
    </source>
</evidence>
<gene>
    <name evidence="2" type="ORF">GCM10009105_03000</name>
</gene>
<keyword evidence="1" id="KW-0812">Transmembrane</keyword>
<dbReference type="InterPro" id="IPR012902">
    <property type="entry name" value="N_methyl_site"/>
</dbReference>
<keyword evidence="1" id="KW-0472">Membrane</keyword>
<sequence>MSRQRGFSLVEVMVGLLISLIGTLAMMTAFATFEGQKRTTTSGSDAQQAGSYSLYEMERQLRTAGSGVIQGRSATYTIFACRINARTSGAAVMPPATLPAPFAAVPLTVRAIPALVYGGGKDAGGKALSDMIAVVSGNPTARTFGAPVNPPTSAATIVMTDSAFGMYPKEYLLASDGVVGADGSVACNLGHVASVVDNPTDPNNKTVTFDAPNTTAGGYMTTPAQKYLFDLGVNPIFSLFGVDATSNTLVAFDLLQRNGNAPVAIADGVVLVKALYGVDDGAGGGTANDGVIDEWVVPTAGTTWGADTLGNGSAASAVSISQILAIRVAVVARSQLPERTISADPVNGYAGPPPITLFPDLAAAGLTFSVKTEPQYRYKTYDTTIPLHNAAVRLVQ</sequence>
<keyword evidence="3" id="KW-1185">Reference proteome</keyword>
<dbReference type="Pfam" id="PF16074">
    <property type="entry name" value="PilW"/>
    <property type="match status" value="1"/>
</dbReference>
<evidence type="ECO:0008006" key="4">
    <source>
        <dbReference type="Google" id="ProtNLM"/>
    </source>
</evidence>
<evidence type="ECO:0000313" key="2">
    <source>
        <dbReference type="EMBL" id="GAA0705520.1"/>
    </source>
</evidence>
<dbReference type="Proteomes" id="UP001501523">
    <property type="component" value="Unassembled WGS sequence"/>
</dbReference>
<name>A0ABN1IBU7_9GAMM</name>
<dbReference type="NCBIfam" id="TIGR02532">
    <property type="entry name" value="IV_pilin_GFxxxE"/>
    <property type="match status" value="1"/>
</dbReference>
<dbReference type="InterPro" id="IPR032092">
    <property type="entry name" value="PilW"/>
</dbReference>
<comment type="caution">
    <text evidence="2">The sequence shown here is derived from an EMBL/GenBank/DDBJ whole genome shotgun (WGS) entry which is preliminary data.</text>
</comment>
<dbReference type="PROSITE" id="PS00409">
    <property type="entry name" value="PROKAR_NTER_METHYL"/>
    <property type="match status" value="1"/>
</dbReference>
<dbReference type="EMBL" id="BAAAEU010000001">
    <property type="protein sequence ID" value="GAA0705520.1"/>
    <property type="molecule type" value="Genomic_DNA"/>
</dbReference>
<evidence type="ECO:0000256" key="1">
    <source>
        <dbReference type="SAM" id="Phobius"/>
    </source>
</evidence>